<dbReference type="Pfam" id="PF14310">
    <property type="entry name" value="Fn3-like"/>
    <property type="match status" value="1"/>
</dbReference>
<evidence type="ECO:0000256" key="1">
    <source>
        <dbReference type="ARBA" id="ARBA00005336"/>
    </source>
</evidence>
<dbReference type="InterPro" id="IPR050288">
    <property type="entry name" value="Cellulose_deg_GH3"/>
</dbReference>
<evidence type="ECO:0000313" key="5">
    <source>
        <dbReference type="Proteomes" id="UP001232536"/>
    </source>
</evidence>
<dbReference type="EMBL" id="JAUQYP010000002">
    <property type="protein sequence ID" value="MDO8108342.1"/>
    <property type="molecule type" value="Genomic_DNA"/>
</dbReference>
<dbReference type="InterPro" id="IPR026891">
    <property type="entry name" value="Fn3-like"/>
</dbReference>
<name>A0ABT9DF96_9CELL</name>
<dbReference type="PANTHER" id="PTHR42715:SF3">
    <property type="entry name" value="BETA-GLUCOSIDASE B-RELATED"/>
    <property type="match status" value="1"/>
</dbReference>
<evidence type="ECO:0000313" key="4">
    <source>
        <dbReference type="EMBL" id="MDO8108342.1"/>
    </source>
</evidence>
<evidence type="ECO:0000259" key="3">
    <source>
        <dbReference type="SMART" id="SM01217"/>
    </source>
</evidence>
<dbReference type="GO" id="GO:0016787">
    <property type="term" value="F:hydrolase activity"/>
    <property type="evidence" value="ECO:0007669"/>
    <property type="project" value="UniProtKB-KW"/>
</dbReference>
<dbReference type="RefSeq" id="WP_304602049.1">
    <property type="nucleotide sequence ID" value="NZ_JAUQYP010000002.1"/>
</dbReference>
<gene>
    <name evidence="4" type="ORF">Q6348_14180</name>
</gene>
<dbReference type="PANTHER" id="PTHR42715">
    <property type="entry name" value="BETA-GLUCOSIDASE"/>
    <property type="match status" value="1"/>
</dbReference>
<dbReference type="InterPro" id="IPR036881">
    <property type="entry name" value="Glyco_hydro_3_C_sf"/>
</dbReference>
<feature type="domain" description="Fibronectin type III-like" evidence="3">
    <location>
        <begin position="639"/>
        <end position="706"/>
    </location>
</feature>
<dbReference type="PRINTS" id="PR00133">
    <property type="entry name" value="GLHYDRLASE3"/>
</dbReference>
<comment type="caution">
    <text evidence="4">The sequence shown here is derived from an EMBL/GenBank/DDBJ whole genome shotgun (WGS) entry which is preliminary data.</text>
</comment>
<dbReference type="InterPro" id="IPR013783">
    <property type="entry name" value="Ig-like_fold"/>
</dbReference>
<accession>A0ABT9DF96</accession>
<dbReference type="SUPFAM" id="SSF51445">
    <property type="entry name" value="(Trans)glycosidases"/>
    <property type="match status" value="1"/>
</dbReference>
<dbReference type="Proteomes" id="UP001232536">
    <property type="component" value="Unassembled WGS sequence"/>
</dbReference>
<dbReference type="InterPro" id="IPR036962">
    <property type="entry name" value="Glyco_hydro_3_N_sf"/>
</dbReference>
<comment type="similarity">
    <text evidence="1">Belongs to the glycosyl hydrolase 3 family.</text>
</comment>
<protein>
    <submittedName>
        <fullName evidence="4">Glycoside hydrolase family 3 C-terminal domain-containing protein</fullName>
    </submittedName>
</protein>
<evidence type="ECO:0000256" key="2">
    <source>
        <dbReference type="ARBA" id="ARBA00022801"/>
    </source>
</evidence>
<dbReference type="SUPFAM" id="SSF52279">
    <property type="entry name" value="Beta-D-glucan exohydrolase, C-terminal domain"/>
    <property type="match status" value="1"/>
</dbReference>
<organism evidence="4 5">
    <name type="scientific">Actinotalea lenta</name>
    <dbReference type="NCBI Taxonomy" id="3064654"/>
    <lineage>
        <taxon>Bacteria</taxon>
        <taxon>Bacillati</taxon>
        <taxon>Actinomycetota</taxon>
        <taxon>Actinomycetes</taxon>
        <taxon>Micrococcales</taxon>
        <taxon>Cellulomonadaceae</taxon>
        <taxon>Actinotalea</taxon>
    </lineage>
</organism>
<reference evidence="4 5" key="1">
    <citation type="submission" date="2023-07" db="EMBL/GenBank/DDBJ databases">
        <title>Description of novel actinomycetes strains, isolated from tidal flat sediment.</title>
        <authorList>
            <person name="Lu C."/>
        </authorList>
    </citation>
    <scope>NUCLEOTIDE SEQUENCE [LARGE SCALE GENOMIC DNA]</scope>
    <source>
        <strain evidence="4 5">SYSU T00b441</strain>
    </source>
</reference>
<dbReference type="Gene3D" id="3.20.20.300">
    <property type="entry name" value="Glycoside hydrolase, family 3, N-terminal domain"/>
    <property type="match status" value="1"/>
</dbReference>
<dbReference type="Pfam" id="PF01915">
    <property type="entry name" value="Glyco_hydro_3_C"/>
    <property type="match status" value="1"/>
</dbReference>
<sequence>MSTQASPFDAAVEAVRSGDDPTEHARRLYAQLTDEERLGLLDGDTPFWEGMAEMFLEGYNLRPIVQGQVERLGVPGVRFVDGPRGCVAGQGTAFPVSMARGATWDVALEERVGDAIGQEIRAMGGNFFGGVCINLPRHPAWGRAQETYGDDSYHLGELGAALTRGTQRWVMACAKHYALNSMENARFTVDVTADEATLHEVYLPHFKRVVDEGVAAIMSAYNSVNGQWCGQNEYLLTEVLRDLWGWDGITVSDFIWGLRDAVASLHAGLDLEEPFAQQRARDLPAALADGRTSWDLVERAGVRLLAAQLRSYAARTPQAPGVSVMADDEHRALAREVAARAMVLLKNDPVGEAPVLPLDPSTTRIAVIGRLATAPNMGDKGSSDVRAPSHVTPVDGIRAAYPDADVVLVTDDDPAAAAEAAHAADVAIVVTGFDHVDEGEYVGSDTMTNPDLLALFPPAPEGNPLASERNVVMTGGEVMGGDRASLTLRPVDEEIIRAVAAANPRTVVAVVAAGTVLMERWRHDVPAVVMMWYAGMEGGHALADVLRGAANPSGRLPFAIPTSSEHLPSFDRDATAITYDRYHGQRLLDRLGVEPAYPHGFGLAYTTYAVEDAAAGPVLDGRTTVTAHVANTGARDGHHVVQVYGRRAESAGETALVGFAAVAVAAGERAEVEVPVSLTPLGRWNGDTRQIDLPDVPVVLEVGAHAHDAGAVLVHLPATT</sequence>
<keyword evidence="2 4" id="KW-0378">Hydrolase</keyword>
<dbReference type="Gene3D" id="2.60.40.10">
    <property type="entry name" value="Immunoglobulins"/>
    <property type="match status" value="1"/>
</dbReference>
<proteinExistence type="inferred from homology"/>
<dbReference type="SMART" id="SM01217">
    <property type="entry name" value="Fn3_like"/>
    <property type="match status" value="1"/>
</dbReference>
<dbReference type="Gene3D" id="3.40.50.1700">
    <property type="entry name" value="Glycoside hydrolase family 3 C-terminal domain"/>
    <property type="match status" value="1"/>
</dbReference>
<dbReference type="InterPro" id="IPR001764">
    <property type="entry name" value="Glyco_hydro_3_N"/>
</dbReference>
<dbReference type="Pfam" id="PF00933">
    <property type="entry name" value="Glyco_hydro_3"/>
    <property type="match status" value="1"/>
</dbReference>
<keyword evidence="5" id="KW-1185">Reference proteome</keyword>
<dbReference type="InterPro" id="IPR002772">
    <property type="entry name" value="Glyco_hydro_3_C"/>
</dbReference>
<dbReference type="InterPro" id="IPR017853">
    <property type="entry name" value="GH"/>
</dbReference>